<dbReference type="GO" id="GO:0015159">
    <property type="term" value="F:polysaccharide transmembrane transporter activity"/>
    <property type="evidence" value="ECO:0007669"/>
    <property type="project" value="InterPro"/>
</dbReference>
<dbReference type="Proteomes" id="UP000184191">
    <property type="component" value="Unassembled WGS sequence"/>
</dbReference>
<dbReference type="InterPro" id="IPR003715">
    <property type="entry name" value="Poly_export_N"/>
</dbReference>
<evidence type="ECO:0000313" key="6">
    <source>
        <dbReference type="Proteomes" id="UP000184191"/>
    </source>
</evidence>
<proteinExistence type="predicted"/>
<evidence type="ECO:0000313" key="5">
    <source>
        <dbReference type="EMBL" id="SHL66217.1"/>
    </source>
</evidence>
<dbReference type="STRING" id="1054996.SAMN05444414_12519"/>
<feature type="chain" id="PRO_5009924583" evidence="2">
    <location>
        <begin position="21"/>
        <end position="202"/>
    </location>
</feature>
<dbReference type="Gene3D" id="3.10.560.10">
    <property type="entry name" value="Outer membrane lipoprotein wza domain like"/>
    <property type="match status" value="1"/>
</dbReference>
<feature type="domain" description="Soluble ligand binding" evidence="4">
    <location>
        <begin position="114"/>
        <end position="165"/>
    </location>
</feature>
<evidence type="ECO:0000256" key="2">
    <source>
        <dbReference type="SAM" id="SignalP"/>
    </source>
</evidence>
<feature type="domain" description="Polysaccharide export protein N-terminal" evidence="3">
    <location>
        <begin position="21"/>
        <end position="94"/>
    </location>
</feature>
<evidence type="ECO:0000259" key="3">
    <source>
        <dbReference type="Pfam" id="PF02563"/>
    </source>
</evidence>
<evidence type="ECO:0000256" key="1">
    <source>
        <dbReference type="ARBA" id="ARBA00022729"/>
    </source>
</evidence>
<dbReference type="EMBL" id="FRBN01000025">
    <property type="protein sequence ID" value="SHL66217.1"/>
    <property type="molecule type" value="Genomic_DNA"/>
</dbReference>
<reference evidence="6" key="1">
    <citation type="submission" date="2016-11" db="EMBL/GenBank/DDBJ databases">
        <authorList>
            <person name="Varghese N."/>
            <person name="Submissions S."/>
        </authorList>
    </citation>
    <scope>NUCLEOTIDE SEQUENCE [LARGE SCALE GENOMIC DNA]</scope>
    <source>
        <strain evidence="6">DSM 29327</strain>
    </source>
</reference>
<keyword evidence="1 2" id="KW-0732">Signal</keyword>
<feature type="signal peptide" evidence="2">
    <location>
        <begin position="1"/>
        <end position="20"/>
    </location>
</feature>
<dbReference type="Pfam" id="PF10531">
    <property type="entry name" value="SLBB"/>
    <property type="match status" value="1"/>
</dbReference>
<dbReference type="InterPro" id="IPR049712">
    <property type="entry name" value="Poly_export"/>
</dbReference>
<dbReference type="InterPro" id="IPR019554">
    <property type="entry name" value="Soluble_ligand-bd"/>
</dbReference>
<dbReference type="PANTHER" id="PTHR33619">
    <property type="entry name" value="POLYSACCHARIDE EXPORT PROTEIN GFCE-RELATED"/>
    <property type="match status" value="1"/>
</dbReference>
<sequence length="202" mass="21545">MIRFLTAILFLIGSASVSMAQDFYRIKPGDTLQVEVLEDPGLNRSVLVLPDGSISFPLAGTVKVGGRSVDTVASTLSKEMASNFAVSPTVLVSVAALAPKSSSRAAAQPNLMNVYILGEVNNPGRKEILPDTTLIQFLAEAGGLSRFAAEKRIQLRRVDPAGGDETVYRFNYRTMGGSDSISGTTVLAPGDVIVVPERRLFE</sequence>
<dbReference type="RefSeq" id="WP_073200026.1">
    <property type="nucleotide sequence ID" value="NZ_FRBN01000025.1"/>
</dbReference>
<dbReference type="Pfam" id="PF02563">
    <property type="entry name" value="Poly_export"/>
    <property type="match status" value="1"/>
</dbReference>
<evidence type="ECO:0000259" key="4">
    <source>
        <dbReference type="Pfam" id="PF10531"/>
    </source>
</evidence>
<organism evidence="5 6">
    <name type="scientific">Roseovarius marisflavi</name>
    <dbReference type="NCBI Taxonomy" id="1054996"/>
    <lineage>
        <taxon>Bacteria</taxon>
        <taxon>Pseudomonadati</taxon>
        <taxon>Pseudomonadota</taxon>
        <taxon>Alphaproteobacteria</taxon>
        <taxon>Rhodobacterales</taxon>
        <taxon>Roseobacteraceae</taxon>
        <taxon>Roseovarius</taxon>
    </lineage>
</organism>
<dbReference type="PANTHER" id="PTHR33619:SF3">
    <property type="entry name" value="POLYSACCHARIDE EXPORT PROTEIN GFCE-RELATED"/>
    <property type="match status" value="1"/>
</dbReference>
<dbReference type="Gene3D" id="3.30.1950.10">
    <property type="entry name" value="wza like domain"/>
    <property type="match status" value="1"/>
</dbReference>
<gene>
    <name evidence="5" type="ORF">SAMN05444414_12519</name>
</gene>
<name>A0A1M7CGB3_9RHOB</name>
<accession>A0A1M7CGB3</accession>
<protein>
    <submittedName>
        <fullName evidence="5">Polysaccharide export outer membrane protein</fullName>
    </submittedName>
</protein>
<dbReference type="AlphaFoldDB" id="A0A1M7CGB3"/>
<keyword evidence="6" id="KW-1185">Reference proteome</keyword>